<gene>
    <name evidence="3" type="primary">LOC107220281</name>
</gene>
<reference evidence="3" key="1">
    <citation type="submission" date="2025-08" db="UniProtKB">
        <authorList>
            <consortium name="RefSeq"/>
        </authorList>
    </citation>
    <scope>IDENTIFICATION</scope>
    <source>
        <tissue evidence="3">Thorax and Abdomen</tissue>
    </source>
</reference>
<dbReference type="Gene3D" id="3.20.20.100">
    <property type="entry name" value="NADP-dependent oxidoreductase domain"/>
    <property type="match status" value="1"/>
</dbReference>
<proteinExistence type="predicted"/>
<dbReference type="PROSITE" id="PS00063">
    <property type="entry name" value="ALDOKETO_REDUCTASE_3"/>
    <property type="match status" value="1"/>
</dbReference>
<protein>
    <submittedName>
        <fullName evidence="3">Aldo-keto reductase family 1 member B1 isoform X1</fullName>
    </submittedName>
</protein>
<dbReference type="PIRSF" id="PIRSF000097">
    <property type="entry name" value="AKR"/>
    <property type="match status" value="1"/>
</dbReference>
<evidence type="ECO:0000313" key="3">
    <source>
        <dbReference type="RefSeq" id="XP_046599869.1"/>
    </source>
</evidence>
<evidence type="ECO:0000313" key="2">
    <source>
        <dbReference type="Proteomes" id="UP000829291"/>
    </source>
</evidence>
<dbReference type="RefSeq" id="XP_046599869.1">
    <property type="nucleotide sequence ID" value="XM_046743913.1"/>
</dbReference>
<dbReference type="Pfam" id="PF00248">
    <property type="entry name" value="Aldo_ket_red"/>
    <property type="match status" value="1"/>
</dbReference>
<keyword evidence="2" id="KW-1185">Reference proteome</keyword>
<evidence type="ECO:0000259" key="1">
    <source>
        <dbReference type="Pfam" id="PF00248"/>
    </source>
</evidence>
<feature type="domain" description="NADP-dependent oxidoreductase" evidence="1">
    <location>
        <begin position="66"/>
        <end position="340"/>
    </location>
</feature>
<dbReference type="InterPro" id="IPR036812">
    <property type="entry name" value="NAD(P)_OxRdtase_dom_sf"/>
</dbReference>
<dbReference type="GeneID" id="107220281"/>
<name>A0ABM3GHW2_NEOLC</name>
<sequence>MQITKDYKDSATRYAEVHVLEKSKKSSDSSSLRRGEASGVIFWWRFFVMNTVPVKKFYNQVEIPVLGLGTWKSKPGEVTQAVKDAIDIGYRHIDGAFIYRNEAEVGEAVQAKIKEGVIKRQDIFLTSKLWNTFHRPEAVEPAIRTTLKNLGVDYVDLYLIHWPIPYKEGKELQPTGVNGEILFSDYDYVDTWKAMEKLYEKGLAKNIGVSNFNEEQLERVLKEGKIKPVTNQVECHPYLTQIKLSEYCKSKGITITAYCPLGCPDRPWGKPEDPKLLDDLKITSIAKKYKKSPAQVVLRYQVQRGHIVIPKSVNKSRIQENFNIFNFELSKEDIELINSFDCGGRICALRECNESPYYPFKN</sequence>
<dbReference type="SUPFAM" id="SSF51430">
    <property type="entry name" value="NAD(P)-linked oxidoreductase"/>
    <property type="match status" value="1"/>
</dbReference>
<dbReference type="PROSITE" id="PS00798">
    <property type="entry name" value="ALDOKETO_REDUCTASE_1"/>
    <property type="match status" value="1"/>
</dbReference>
<dbReference type="InterPro" id="IPR023210">
    <property type="entry name" value="NADP_OxRdtase_dom"/>
</dbReference>
<dbReference type="PANTHER" id="PTHR11732">
    <property type="entry name" value="ALDO/KETO REDUCTASE"/>
    <property type="match status" value="1"/>
</dbReference>
<dbReference type="PRINTS" id="PR00069">
    <property type="entry name" value="ALDKETRDTASE"/>
</dbReference>
<dbReference type="Proteomes" id="UP000829291">
    <property type="component" value="Chromosome 6"/>
</dbReference>
<dbReference type="InterPro" id="IPR020471">
    <property type="entry name" value="AKR"/>
</dbReference>
<dbReference type="PROSITE" id="PS00062">
    <property type="entry name" value="ALDOKETO_REDUCTASE_2"/>
    <property type="match status" value="1"/>
</dbReference>
<dbReference type="InterPro" id="IPR018170">
    <property type="entry name" value="Aldo/ket_reductase_CS"/>
</dbReference>
<organism evidence="2 3">
    <name type="scientific">Neodiprion lecontei</name>
    <name type="common">Redheaded pine sawfly</name>
    <dbReference type="NCBI Taxonomy" id="441921"/>
    <lineage>
        <taxon>Eukaryota</taxon>
        <taxon>Metazoa</taxon>
        <taxon>Ecdysozoa</taxon>
        <taxon>Arthropoda</taxon>
        <taxon>Hexapoda</taxon>
        <taxon>Insecta</taxon>
        <taxon>Pterygota</taxon>
        <taxon>Neoptera</taxon>
        <taxon>Endopterygota</taxon>
        <taxon>Hymenoptera</taxon>
        <taxon>Tenthredinoidea</taxon>
        <taxon>Diprionidae</taxon>
        <taxon>Diprioninae</taxon>
        <taxon>Neodiprion</taxon>
    </lineage>
</organism>
<accession>A0ABM3GHW2</accession>